<dbReference type="EMBL" id="BAAAPB010000001">
    <property type="protein sequence ID" value="GAA1947183.1"/>
    <property type="molecule type" value="Genomic_DNA"/>
</dbReference>
<evidence type="ECO:0000313" key="1">
    <source>
        <dbReference type="EMBL" id="GAA1947183.1"/>
    </source>
</evidence>
<keyword evidence="2" id="KW-1185">Reference proteome</keyword>
<evidence type="ECO:0000313" key="2">
    <source>
        <dbReference type="Proteomes" id="UP001500571"/>
    </source>
</evidence>
<sequence>MTATDPVDVLRRWEAAGGVWEVVSRSSGGLTVRLCTCTGGEEVDRLESSSPALVAYVGERARSDD</sequence>
<proteinExistence type="predicted"/>
<evidence type="ECO:0008006" key="3">
    <source>
        <dbReference type="Google" id="ProtNLM"/>
    </source>
</evidence>
<comment type="caution">
    <text evidence="1">The sequence shown here is derived from an EMBL/GenBank/DDBJ whole genome shotgun (WGS) entry which is preliminary data.</text>
</comment>
<gene>
    <name evidence="1" type="ORF">GCM10009798_02780</name>
</gene>
<reference evidence="1 2" key="1">
    <citation type="journal article" date="2019" name="Int. J. Syst. Evol. Microbiol.">
        <title>The Global Catalogue of Microorganisms (GCM) 10K type strain sequencing project: providing services to taxonomists for standard genome sequencing and annotation.</title>
        <authorList>
            <consortium name="The Broad Institute Genomics Platform"/>
            <consortium name="The Broad Institute Genome Sequencing Center for Infectious Disease"/>
            <person name="Wu L."/>
            <person name="Ma J."/>
        </authorList>
    </citation>
    <scope>NUCLEOTIDE SEQUENCE [LARGE SCALE GENOMIC DNA]</scope>
    <source>
        <strain evidence="1 2">JCM 15309</strain>
    </source>
</reference>
<organism evidence="1 2">
    <name type="scientific">Nocardioides panacihumi</name>
    <dbReference type="NCBI Taxonomy" id="400774"/>
    <lineage>
        <taxon>Bacteria</taxon>
        <taxon>Bacillati</taxon>
        <taxon>Actinomycetota</taxon>
        <taxon>Actinomycetes</taxon>
        <taxon>Propionibacteriales</taxon>
        <taxon>Nocardioidaceae</taxon>
        <taxon>Nocardioides</taxon>
    </lineage>
</organism>
<dbReference type="Proteomes" id="UP001500571">
    <property type="component" value="Unassembled WGS sequence"/>
</dbReference>
<name>A0ABN2Q961_9ACTN</name>
<dbReference type="RefSeq" id="WP_344041643.1">
    <property type="nucleotide sequence ID" value="NZ_BAAAPB010000001.1"/>
</dbReference>
<accession>A0ABN2Q961</accession>
<protein>
    <recommendedName>
        <fullName evidence="3">DUF2188 domain-containing protein</fullName>
    </recommendedName>
</protein>